<protein>
    <submittedName>
        <fullName evidence="2">Putative secreted peptide</fullName>
    </submittedName>
</protein>
<sequence length="85" mass="10128">MRDGFNYLFLILLWPRRTHSVCERRQYQAVLLPHTAVPLMRAYHTRRSAKGQIDGRTDETTRHLFGNIYATTSHFSPSYYQQQQQ</sequence>
<evidence type="ECO:0000256" key="1">
    <source>
        <dbReference type="SAM" id="SignalP"/>
    </source>
</evidence>
<name>A0A2M3ZWN1_9DIPT</name>
<feature type="chain" id="PRO_5014669499" evidence="1">
    <location>
        <begin position="21"/>
        <end position="85"/>
    </location>
</feature>
<evidence type="ECO:0000313" key="2">
    <source>
        <dbReference type="EMBL" id="MBW32964.1"/>
    </source>
</evidence>
<reference evidence="2" key="1">
    <citation type="submission" date="2018-01" db="EMBL/GenBank/DDBJ databases">
        <title>An insight into the sialome of Amazonian anophelines.</title>
        <authorList>
            <person name="Ribeiro J.M."/>
            <person name="Scarpassa V."/>
            <person name="Calvo E."/>
        </authorList>
    </citation>
    <scope>NUCLEOTIDE SEQUENCE</scope>
    <source>
        <tissue evidence="2">Salivary glands</tissue>
    </source>
</reference>
<dbReference type="EMBL" id="GGFM01012213">
    <property type="protein sequence ID" value="MBW32964.1"/>
    <property type="molecule type" value="Transcribed_RNA"/>
</dbReference>
<organism evidence="2">
    <name type="scientific">Anopheles braziliensis</name>
    <dbReference type="NCBI Taxonomy" id="58242"/>
    <lineage>
        <taxon>Eukaryota</taxon>
        <taxon>Metazoa</taxon>
        <taxon>Ecdysozoa</taxon>
        <taxon>Arthropoda</taxon>
        <taxon>Hexapoda</taxon>
        <taxon>Insecta</taxon>
        <taxon>Pterygota</taxon>
        <taxon>Neoptera</taxon>
        <taxon>Endopterygota</taxon>
        <taxon>Diptera</taxon>
        <taxon>Nematocera</taxon>
        <taxon>Culicoidea</taxon>
        <taxon>Culicidae</taxon>
        <taxon>Anophelinae</taxon>
        <taxon>Anopheles</taxon>
    </lineage>
</organism>
<proteinExistence type="predicted"/>
<feature type="signal peptide" evidence="1">
    <location>
        <begin position="1"/>
        <end position="20"/>
    </location>
</feature>
<dbReference type="AlphaFoldDB" id="A0A2M3ZWN1"/>
<keyword evidence="1" id="KW-0732">Signal</keyword>
<accession>A0A2M3ZWN1</accession>